<dbReference type="Pfam" id="PF04542">
    <property type="entry name" value="Sigma70_r2"/>
    <property type="match status" value="1"/>
</dbReference>
<dbReference type="InterPro" id="IPR013324">
    <property type="entry name" value="RNA_pol_sigma_r3/r4-like"/>
</dbReference>
<comment type="similarity">
    <text evidence="1">Belongs to the sigma-70 factor family. ECF subfamily.</text>
</comment>
<sequence>MSNVSQRVYDTDEEKRFDLLFRNTYSRVLAYLAKVSGQLEVAEDIAQNIYLQLWEKKTALPLTEKETLYYLFTIARHHFYQHTQKLLKEQQEKMSFTVVNDKKEQLPVEPNSTFGEKEMMVAATLAGIEPVKTKYFLLNKEKGLSYRKIAEQEGVSAKTVMRHVNSVSKILRSKLTSLFFSLF</sequence>
<dbReference type="InterPro" id="IPR013325">
    <property type="entry name" value="RNA_pol_sigma_r2"/>
</dbReference>
<dbReference type="AlphaFoldDB" id="A0A1T5NIF8"/>
<dbReference type="NCBIfam" id="TIGR02937">
    <property type="entry name" value="sigma70-ECF"/>
    <property type="match status" value="1"/>
</dbReference>
<dbReference type="Proteomes" id="UP000190166">
    <property type="component" value="Unassembled WGS sequence"/>
</dbReference>
<evidence type="ECO:0000256" key="2">
    <source>
        <dbReference type="ARBA" id="ARBA00023015"/>
    </source>
</evidence>
<organism evidence="6 7">
    <name type="scientific">Chitinophaga ginsengisegetis</name>
    <dbReference type="NCBI Taxonomy" id="393003"/>
    <lineage>
        <taxon>Bacteria</taxon>
        <taxon>Pseudomonadati</taxon>
        <taxon>Bacteroidota</taxon>
        <taxon>Chitinophagia</taxon>
        <taxon>Chitinophagales</taxon>
        <taxon>Chitinophagaceae</taxon>
        <taxon>Chitinophaga</taxon>
    </lineage>
</organism>
<reference evidence="6 7" key="1">
    <citation type="submission" date="2017-02" db="EMBL/GenBank/DDBJ databases">
        <authorList>
            <person name="Peterson S.W."/>
        </authorList>
    </citation>
    <scope>NUCLEOTIDE SEQUENCE [LARGE SCALE GENOMIC DNA]</scope>
    <source>
        <strain evidence="6 7">DSM 18108</strain>
    </source>
</reference>
<keyword evidence="3" id="KW-0731">Sigma factor</keyword>
<dbReference type="Gene3D" id="1.10.10.10">
    <property type="entry name" value="Winged helix-like DNA-binding domain superfamily/Winged helix DNA-binding domain"/>
    <property type="match status" value="1"/>
</dbReference>
<keyword evidence="2" id="KW-0805">Transcription regulation</keyword>
<dbReference type="GO" id="GO:0006352">
    <property type="term" value="P:DNA-templated transcription initiation"/>
    <property type="evidence" value="ECO:0007669"/>
    <property type="project" value="InterPro"/>
</dbReference>
<evidence type="ECO:0000256" key="4">
    <source>
        <dbReference type="ARBA" id="ARBA00023163"/>
    </source>
</evidence>
<keyword evidence="7" id="KW-1185">Reference proteome</keyword>
<dbReference type="InterPro" id="IPR039425">
    <property type="entry name" value="RNA_pol_sigma-70-like"/>
</dbReference>
<protein>
    <submittedName>
        <fullName evidence="6">Sigma-70 region 2</fullName>
    </submittedName>
</protein>
<dbReference type="SUPFAM" id="SSF88659">
    <property type="entry name" value="Sigma3 and sigma4 domains of RNA polymerase sigma factors"/>
    <property type="match status" value="1"/>
</dbReference>
<dbReference type="Gene3D" id="1.10.1740.10">
    <property type="match status" value="1"/>
</dbReference>
<evidence type="ECO:0000256" key="3">
    <source>
        <dbReference type="ARBA" id="ARBA00023082"/>
    </source>
</evidence>
<dbReference type="EMBL" id="FUZZ01000001">
    <property type="protein sequence ID" value="SKC99909.1"/>
    <property type="molecule type" value="Genomic_DNA"/>
</dbReference>
<feature type="domain" description="RNA polymerase sigma-70 region 2" evidence="5">
    <location>
        <begin position="20"/>
        <end position="83"/>
    </location>
</feature>
<keyword evidence="4" id="KW-0804">Transcription</keyword>
<evidence type="ECO:0000256" key="1">
    <source>
        <dbReference type="ARBA" id="ARBA00010641"/>
    </source>
</evidence>
<dbReference type="PANTHER" id="PTHR43133">
    <property type="entry name" value="RNA POLYMERASE ECF-TYPE SIGMA FACTO"/>
    <property type="match status" value="1"/>
</dbReference>
<evidence type="ECO:0000313" key="6">
    <source>
        <dbReference type="EMBL" id="SKC99909.1"/>
    </source>
</evidence>
<evidence type="ECO:0000313" key="7">
    <source>
        <dbReference type="Proteomes" id="UP000190166"/>
    </source>
</evidence>
<name>A0A1T5NIF8_9BACT</name>
<dbReference type="InterPro" id="IPR007627">
    <property type="entry name" value="RNA_pol_sigma70_r2"/>
</dbReference>
<gene>
    <name evidence="6" type="ORF">SAMN05660461_1642</name>
</gene>
<dbReference type="GO" id="GO:0016987">
    <property type="term" value="F:sigma factor activity"/>
    <property type="evidence" value="ECO:0007669"/>
    <property type="project" value="UniProtKB-KW"/>
</dbReference>
<dbReference type="InterPro" id="IPR036388">
    <property type="entry name" value="WH-like_DNA-bd_sf"/>
</dbReference>
<accession>A0A1T5NIF8</accession>
<evidence type="ECO:0000259" key="5">
    <source>
        <dbReference type="Pfam" id="PF04542"/>
    </source>
</evidence>
<dbReference type="STRING" id="393003.SAMN05660461_1642"/>
<dbReference type="PANTHER" id="PTHR43133:SF46">
    <property type="entry name" value="RNA POLYMERASE SIGMA-70 FACTOR ECF SUBFAMILY"/>
    <property type="match status" value="1"/>
</dbReference>
<dbReference type="InterPro" id="IPR014284">
    <property type="entry name" value="RNA_pol_sigma-70_dom"/>
</dbReference>
<dbReference type="RefSeq" id="WP_079468892.1">
    <property type="nucleotide sequence ID" value="NZ_FUZZ01000001.1"/>
</dbReference>
<proteinExistence type="inferred from homology"/>
<dbReference type="SUPFAM" id="SSF88946">
    <property type="entry name" value="Sigma2 domain of RNA polymerase sigma factors"/>
    <property type="match status" value="1"/>
</dbReference>